<accession>A0A7W5V8Y8</accession>
<keyword evidence="4" id="KW-1185">Reference proteome</keyword>
<dbReference type="Gene3D" id="3.40.50.150">
    <property type="entry name" value="Vaccinia Virus protein VP39"/>
    <property type="match status" value="1"/>
</dbReference>
<dbReference type="InterPro" id="IPR052916">
    <property type="entry name" value="Type-I_RE_MTase_Subunit"/>
</dbReference>
<dbReference type="SUPFAM" id="SSF53335">
    <property type="entry name" value="S-adenosyl-L-methionine-dependent methyltransferases"/>
    <property type="match status" value="1"/>
</dbReference>
<dbReference type="PRINTS" id="PR00507">
    <property type="entry name" value="N12N6MTFRASE"/>
</dbReference>
<dbReference type="GO" id="GO:0008170">
    <property type="term" value="F:N-methyltransferase activity"/>
    <property type="evidence" value="ECO:0007669"/>
    <property type="project" value="InterPro"/>
</dbReference>
<evidence type="ECO:0000313" key="4">
    <source>
        <dbReference type="Proteomes" id="UP000579945"/>
    </source>
</evidence>
<reference evidence="3 4" key="1">
    <citation type="submission" date="2020-08" db="EMBL/GenBank/DDBJ databases">
        <title>Sequencing the genomes of 1000 actinobacteria strains.</title>
        <authorList>
            <person name="Klenk H.-P."/>
        </authorList>
    </citation>
    <scope>NUCLEOTIDE SEQUENCE [LARGE SCALE GENOMIC DNA]</scope>
    <source>
        <strain evidence="3 4">DSM 44320</strain>
    </source>
</reference>
<evidence type="ECO:0000259" key="2">
    <source>
        <dbReference type="Pfam" id="PF02384"/>
    </source>
</evidence>
<dbReference type="PROSITE" id="PS00092">
    <property type="entry name" value="N6_MTASE"/>
    <property type="match status" value="1"/>
</dbReference>
<protein>
    <recommendedName>
        <fullName evidence="2">DNA methylase adenine-specific domain-containing protein</fullName>
    </recommendedName>
</protein>
<dbReference type="EMBL" id="JACIBV010000001">
    <property type="protein sequence ID" value="MBB3727993.1"/>
    <property type="molecule type" value="Genomic_DNA"/>
</dbReference>
<sequence>MSHDPTVNAGDIARLAGVGRAAVSNWRRRHDDFPKPVDGTSSQPLFALREVEAWLSRYGKSYQVSLADRAWQRLKASGDLQLGRLVAAAGGFLASLGEQGAAVPSGEGKARILEGGHGLDAGLTTLLAELAAERGARAAYEFLCARYLEAHSRKLSVTREDVAALMVRLAAPEGGTVLDPACGLATLPLSLPAADDPAQGDPAGNPGASGAVRVLGQEVEETSARIAAARLALRGIEAEIVAGDALRHDAFPGVRADAVVCDPPFNERSWGYDELSGDPRWEYGLPPRGESELAWVQHCLTHVRPGGLVAILMPAAAASRRAGRRIRGNLLRAGALRAVVTLWQGGPDLWLLRRPESGERPPSDILIMDAEGDLARVEPALSEEGRRVRIIDLLDDEVDLSPARHAPRGGADLGRAFAAARERFLAASVDAPDLRVLDQPLDQPATTIGELVKAGLVTILQAPPRMTLDGGEVPVLTADDVERGAGASGATNPEAGLVAVEPGDVVATYATARVITAAGAVLGPQLTLYRADQRRVDPHFLAGFLRSAGARVPAGSSRVDARRTRLPRLSLAEQRAYGEAFRRLATMEDALREATALGETLIRLGHEGLADGRLHPEP</sequence>
<dbReference type="PANTHER" id="PTHR42998">
    <property type="entry name" value="TYPE I RESTRICTION ENZYME HINDVIIP M PROTEIN-RELATED"/>
    <property type="match status" value="1"/>
</dbReference>
<dbReference type="Pfam" id="PF02384">
    <property type="entry name" value="N6_Mtase"/>
    <property type="match status" value="1"/>
</dbReference>
<dbReference type="AlphaFoldDB" id="A0A7W5V8Y8"/>
<dbReference type="InterPro" id="IPR029063">
    <property type="entry name" value="SAM-dependent_MTases_sf"/>
</dbReference>
<dbReference type="PANTHER" id="PTHR42998:SF1">
    <property type="entry name" value="TYPE I RESTRICTION ENZYME HINDI METHYLASE SUBUNIT"/>
    <property type="match status" value="1"/>
</dbReference>
<dbReference type="InterPro" id="IPR003356">
    <property type="entry name" value="DNA_methylase_A-5"/>
</dbReference>
<name>A0A7W5V8Y8_9ACTN</name>
<dbReference type="InterPro" id="IPR002052">
    <property type="entry name" value="DNA_methylase_N6_adenine_CS"/>
</dbReference>
<evidence type="ECO:0000256" key="1">
    <source>
        <dbReference type="ARBA" id="ARBA00022747"/>
    </source>
</evidence>
<feature type="domain" description="DNA methylase adenine-specific" evidence="2">
    <location>
        <begin position="139"/>
        <end position="342"/>
    </location>
</feature>
<proteinExistence type="predicted"/>
<comment type="caution">
    <text evidence="3">The sequence shown here is derived from an EMBL/GenBank/DDBJ whole genome shotgun (WGS) entry which is preliminary data.</text>
</comment>
<gene>
    <name evidence="3" type="ORF">FHR33_003853</name>
</gene>
<dbReference type="GeneID" id="95390259"/>
<dbReference type="RefSeq" id="WP_183649321.1">
    <property type="nucleotide sequence ID" value="NZ_BAAAXX010000039.1"/>
</dbReference>
<evidence type="ECO:0000313" key="3">
    <source>
        <dbReference type="EMBL" id="MBB3727993.1"/>
    </source>
</evidence>
<dbReference type="GO" id="GO:0009307">
    <property type="term" value="P:DNA restriction-modification system"/>
    <property type="evidence" value="ECO:0007669"/>
    <property type="project" value="UniProtKB-KW"/>
</dbReference>
<organism evidence="3 4">
    <name type="scientific">Nonomuraea dietziae</name>
    <dbReference type="NCBI Taxonomy" id="65515"/>
    <lineage>
        <taxon>Bacteria</taxon>
        <taxon>Bacillati</taxon>
        <taxon>Actinomycetota</taxon>
        <taxon>Actinomycetes</taxon>
        <taxon>Streptosporangiales</taxon>
        <taxon>Streptosporangiaceae</taxon>
        <taxon>Nonomuraea</taxon>
    </lineage>
</organism>
<dbReference type="Proteomes" id="UP000579945">
    <property type="component" value="Unassembled WGS sequence"/>
</dbReference>
<dbReference type="GO" id="GO:0003677">
    <property type="term" value="F:DNA binding"/>
    <property type="evidence" value="ECO:0007669"/>
    <property type="project" value="InterPro"/>
</dbReference>
<dbReference type="GO" id="GO:0032259">
    <property type="term" value="P:methylation"/>
    <property type="evidence" value="ECO:0007669"/>
    <property type="project" value="InterPro"/>
</dbReference>
<keyword evidence="1" id="KW-0680">Restriction system</keyword>